<organism evidence="6 7">
    <name type="scientific">Tilletia horrida</name>
    <dbReference type="NCBI Taxonomy" id="155126"/>
    <lineage>
        <taxon>Eukaryota</taxon>
        <taxon>Fungi</taxon>
        <taxon>Dikarya</taxon>
        <taxon>Basidiomycota</taxon>
        <taxon>Ustilaginomycotina</taxon>
        <taxon>Exobasidiomycetes</taxon>
        <taxon>Tilletiales</taxon>
        <taxon>Tilletiaceae</taxon>
        <taxon>Tilletia</taxon>
    </lineage>
</organism>
<evidence type="ECO:0000256" key="2">
    <source>
        <dbReference type="ARBA" id="ARBA00022857"/>
    </source>
</evidence>
<comment type="similarity">
    <text evidence="1 4">Belongs to the short-chain dehydrogenases/reductases (SDR) family.</text>
</comment>
<dbReference type="InterPro" id="IPR057326">
    <property type="entry name" value="KR_dom"/>
</dbReference>
<dbReference type="Gene3D" id="3.40.50.720">
    <property type="entry name" value="NAD(P)-binding Rossmann-like Domain"/>
    <property type="match status" value="1"/>
</dbReference>
<dbReference type="EMBL" id="JAPDMQ010000456">
    <property type="protein sequence ID" value="KAK0524331.1"/>
    <property type="molecule type" value="Genomic_DNA"/>
</dbReference>
<dbReference type="SUPFAM" id="SSF51735">
    <property type="entry name" value="NAD(P)-binding Rossmann-fold domains"/>
    <property type="match status" value="1"/>
</dbReference>
<evidence type="ECO:0000256" key="3">
    <source>
        <dbReference type="ARBA" id="ARBA00023002"/>
    </source>
</evidence>
<comment type="caution">
    <text evidence="6">The sequence shown here is derived from an EMBL/GenBank/DDBJ whole genome shotgun (WGS) entry which is preliminary data.</text>
</comment>
<dbReference type="PRINTS" id="PR00081">
    <property type="entry name" value="GDHRDH"/>
</dbReference>
<evidence type="ECO:0000313" key="7">
    <source>
        <dbReference type="Proteomes" id="UP001176521"/>
    </source>
</evidence>
<keyword evidence="3" id="KW-0560">Oxidoreductase</keyword>
<name>A0AAN6JI30_9BASI</name>
<dbReference type="PANTHER" id="PTHR42901:SF1">
    <property type="entry name" value="ALCOHOL DEHYDROGENASE"/>
    <property type="match status" value="1"/>
</dbReference>
<dbReference type="FunFam" id="3.40.50.720:FF:000047">
    <property type="entry name" value="NADP-dependent L-serine/L-allo-threonine dehydrogenase"/>
    <property type="match status" value="1"/>
</dbReference>
<dbReference type="GO" id="GO:0016616">
    <property type="term" value="F:oxidoreductase activity, acting on the CH-OH group of donors, NAD or NADP as acceptor"/>
    <property type="evidence" value="ECO:0007669"/>
    <property type="project" value="UniProtKB-ARBA"/>
</dbReference>
<accession>A0AAN6JI30</accession>
<dbReference type="Pfam" id="PF00106">
    <property type="entry name" value="adh_short"/>
    <property type="match status" value="1"/>
</dbReference>
<dbReference type="SMART" id="SM00822">
    <property type="entry name" value="PKS_KR"/>
    <property type="match status" value="1"/>
</dbReference>
<keyword evidence="7" id="KW-1185">Reference proteome</keyword>
<keyword evidence="2" id="KW-0521">NADP</keyword>
<dbReference type="InterPro" id="IPR036291">
    <property type="entry name" value="NAD(P)-bd_dom_sf"/>
</dbReference>
<feature type="domain" description="Ketoreductase" evidence="5">
    <location>
        <begin position="37"/>
        <end position="230"/>
    </location>
</feature>
<reference evidence="6" key="1">
    <citation type="journal article" date="2023" name="PhytoFront">
        <title>Draft Genome Resources of Seven Strains of Tilletia horrida, Causal Agent of Kernel Smut of Rice.</title>
        <authorList>
            <person name="Khanal S."/>
            <person name="Antony Babu S."/>
            <person name="Zhou X.G."/>
        </authorList>
    </citation>
    <scope>NUCLEOTIDE SEQUENCE</scope>
    <source>
        <strain evidence="6">TX3</strain>
    </source>
</reference>
<proteinExistence type="inferred from homology"/>
<dbReference type="AlphaFoldDB" id="A0AAN6JI30"/>
<protein>
    <recommendedName>
        <fullName evidence="5">Ketoreductase domain-containing protein</fullName>
    </recommendedName>
</protein>
<dbReference type="PANTHER" id="PTHR42901">
    <property type="entry name" value="ALCOHOL DEHYDROGENASE"/>
    <property type="match status" value="1"/>
</dbReference>
<evidence type="ECO:0000313" key="6">
    <source>
        <dbReference type="EMBL" id="KAK0524331.1"/>
    </source>
</evidence>
<dbReference type="InterPro" id="IPR020904">
    <property type="entry name" value="Sc_DH/Rdtase_CS"/>
</dbReference>
<dbReference type="Proteomes" id="UP001176521">
    <property type="component" value="Unassembled WGS sequence"/>
</dbReference>
<evidence type="ECO:0000256" key="4">
    <source>
        <dbReference type="RuleBase" id="RU000363"/>
    </source>
</evidence>
<evidence type="ECO:0000256" key="1">
    <source>
        <dbReference type="ARBA" id="ARBA00006484"/>
    </source>
</evidence>
<sequence>MSLGRNLAAARRIVFRIPSARAAMSSSVFSTHRLHGKTALITGASGGIGRSTALLFAKAGANVVLTARRLETLEEVRKECEAANAAGQSGAGGKYAAIALDVTKRDEMDALLGKLPDWARPVDILVNNAGLVLGTDKVGDIDPDEIDTMLNTNVRGFIHMSQLFVKHMKERNAGHIVQLGSIAGRVGYPGGSVYCATKAAVRQFNEALSKELVSTNIRLTEIQPGAVETNFSTTRYRGDQQAADKVYEGFTPLTPEDIAEDIVFVTSRPEHVNVQEVLIFPKAQAGPFHYHRVPAK</sequence>
<dbReference type="PROSITE" id="PS00061">
    <property type="entry name" value="ADH_SHORT"/>
    <property type="match status" value="1"/>
</dbReference>
<dbReference type="PRINTS" id="PR00080">
    <property type="entry name" value="SDRFAMILY"/>
</dbReference>
<dbReference type="InterPro" id="IPR002347">
    <property type="entry name" value="SDR_fam"/>
</dbReference>
<evidence type="ECO:0000259" key="5">
    <source>
        <dbReference type="SMART" id="SM00822"/>
    </source>
</evidence>
<gene>
    <name evidence="6" type="ORF">OC842_005869</name>
</gene>